<organism evidence="1 2">
    <name type="scientific">Vigna unguiculata</name>
    <name type="common">Cowpea</name>
    <dbReference type="NCBI Taxonomy" id="3917"/>
    <lineage>
        <taxon>Eukaryota</taxon>
        <taxon>Viridiplantae</taxon>
        <taxon>Streptophyta</taxon>
        <taxon>Embryophyta</taxon>
        <taxon>Tracheophyta</taxon>
        <taxon>Spermatophyta</taxon>
        <taxon>Magnoliopsida</taxon>
        <taxon>eudicotyledons</taxon>
        <taxon>Gunneridae</taxon>
        <taxon>Pentapetalae</taxon>
        <taxon>rosids</taxon>
        <taxon>fabids</taxon>
        <taxon>Fabales</taxon>
        <taxon>Fabaceae</taxon>
        <taxon>Papilionoideae</taxon>
        <taxon>50 kb inversion clade</taxon>
        <taxon>NPAAA clade</taxon>
        <taxon>indigoferoid/millettioid clade</taxon>
        <taxon>Phaseoleae</taxon>
        <taxon>Vigna</taxon>
    </lineage>
</organism>
<gene>
    <name evidence="1" type="ORF">DEO72_LG5g1265</name>
</gene>
<accession>A0A4D6LXI7</accession>
<dbReference type="AlphaFoldDB" id="A0A4D6LXI7"/>
<name>A0A4D6LXI7_VIGUN</name>
<keyword evidence="2" id="KW-1185">Reference proteome</keyword>
<dbReference type="EMBL" id="CP039349">
    <property type="protein sequence ID" value="QCD93193.1"/>
    <property type="molecule type" value="Genomic_DNA"/>
</dbReference>
<evidence type="ECO:0000313" key="2">
    <source>
        <dbReference type="Proteomes" id="UP000501690"/>
    </source>
</evidence>
<sequence length="52" mass="5357">MMFQGEEDDALITALDCSRAIGSDKGGAVAATTMQGQQRCGGSGYDTTAMTH</sequence>
<proteinExistence type="predicted"/>
<protein>
    <submittedName>
        <fullName evidence="1">Uncharacterized protein</fullName>
    </submittedName>
</protein>
<evidence type="ECO:0000313" key="1">
    <source>
        <dbReference type="EMBL" id="QCD93193.1"/>
    </source>
</evidence>
<reference evidence="1 2" key="1">
    <citation type="submission" date="2019-04" db="EMBL/GenBank/DDBJ databases">
        <title>An improved genome assembly and genetic linkage map for asparagus bean, Vigna unguiculata ssp. sesquipedialis.</title>
        <authorList>
            <person name="Xia Q."/>
            <person name="Zhang R."/>
            <person name="Dong Y."/>
        </authorList>
    </citation>
    <scope>NUCLEOTIDE SEQUENCE [LARGE SCALE GENOMIC DNA]</scope>
    <source>
        <tissue evidence="1">Leaf</tissue>
    </source>
</reference>
<dbReference type="Proteomes" id="UP000501690">
    <property type="component" value="Linkage Group LG5"/>
</dbReference>